<sequence length="438" mass="47092">MQFLTPCRWVVVAMLCAFCAPSDAQAPQATPETPIVLDPSGNAVTTAPGLPQNQDPLVGLAKVDGQTSRVVNRGSGATLSLNLTQPIPYRIFTLSDPMRLVIDFSEVDWTGFNPIGFDQASQITAVRVGGFRPGWSRMVMDLEAPLAVETAQMLRTDQGASLFVSLNPIPTEEFDAGAGVPPMARFPFAGKPAELNAVPRVPIGSGPLRVVLDPGHGGIDPGAERDGQREADLMLSFAQELRDVLVRAGGFDVVLTRNDDSFVPLESRISIARAVAADVFISLHADALSEGHASGATIYTLADRASDEASIKLAERHDRADLLAGIDLSDHDDVIASVLLDMARTETTPRTERLADALVKRLGMSIQMHKRPRMEAGFSVLKSADVPSVLLELGFLSSAQDRANLLNSDWRAKAAVAVKDALMDWVKVEQEVAQRARQ</sequence>
<dbReference type="InterPro" id="IPR050695">
    <property type="entry name" value="N-acetylmuramoyl_amidase_3"/>
</dbReference>
<feature type="chain" id="PRO_5018018241" description="N-acetylmuramoyl-L-alanine amidase" evidence="4">
    <location>
        <begin position="25"/>
        <end position="438"/>
    </location>
</feature>
<dbReference type="PANTHER" id="PTHR30404:SF0">
    <property type="entry name" value="N-ACETYLMURAMOYL-L-ALANINE AMIDASE AMIC"/>
    <property type="match status" value="1"/>
</dbReference>
<comment type="caution">
    <text evidence="6">The sequence shown here is derived from an EMBL/GenBank/DDBJ whole genome shotgun (WGS) entry which is preliminary data.</text>
</comment>
<accession>A0A3N4V3P6</accession>
<dbReference type="PANTHER" id="PTHR30404">
    <property type="entry name" value="N-ACETYLMURAMOYL-L-ALANINE AMIDASE"/>
    <property type="match status" value="1"/>
</dbReference>
<evidence type="ECO:0000259" key="5">
    <source>
        <dbReference type="SMART" id="SM00646"/>
    </source>
</evidence>
<dbReference type="InterPro" id="IPR021731">
    <property type="entry name" value="AMIN_dom"/>
</dbReference>
<reference evidence="6 7" key="1">
    <citation type="submission" date="2018-11" db="EMBL/GenBank/DDBJ databases">
        <title>Genomic Encyclopedia of Type Strains, Phase IV (KMG-IV): sequencing the most valuable type-strain genomes for metagenomic binning, comparative biology and taxonomic classification.</title>
        <authorList>
            <person name="Goeker M."/>
        </authorList>
    </citation>
    <scope>NUCLEOTIDE SEQUENCE [LARGE SCALE GENOMIC DNA]</scope>
    <source>
        <strain evidence="6 7">DSM 104731</strain>
    </source>
</reference>
<gene>
    <name evidence="6" type="ORF">EDD53_0864</name>
</gene>
<evidence type="ECO:0000313" key="7">
    <source>
        <dbReference type="Proteomes" id="UP000269689"/>
    </source>
</evidence>
<dbReference type="SMART" id="SM00646">
    <property type="entry name" value="Ami_3"/>
    <property type="match status" value="1"/>
</dbReference>
<evidence type="ECO:0000313" key="6">
    <source>
        <dbReference type="EMBL" id="RPE71737.1"/>
    </source>
</evidence>
<dbReference type="GO" id="GO:0009253">
    <property type="term" value="P:peptidoglycan catabolic process"/>
    <property type="evidence" value="ECO:0007669"/>
    <property type="project" value="InterPro"/>
</dbReference>
<feature type="domain" description="MurNAc-LAA" evidence="5">
    <location>
        <begin position="269"/>
        <end position="423"/>
    </location>
</feature>
<feature type="signal peptide" evidence="4">
    <location>
        <begin position="1"/>
        <end position="24"/>
    </location>
</feature>
<dbReference type="EMBL" id="RKQK01000001">
    <property type="protein sequence ID" value="RPE71737.1"/>
    <property type="molecule type" value="Genomic_DNA"/>
</dbReference>
<evidence type="ECO:0000256" key="3">
    <source>
        <dbReference type="ARBA" id="ARBA00022801"/>
    </source>
</evidence>
<organism evidence="6 7">
    <name type="scientific">Pacificibacter maritimus</name>
    <dbReference type="NCBI Taxonomy" id="762213"/>
    <lineage>
        <taxon>Bacteria</taxon>
        <taxon>Pseudomonadati</taxon>
        <taxon>Pseudomonadota</taxon>
        <taxon>Alphaproteobacteria</taxon>
        <taxon>Rhodobacterales</taxon>
        <taxon>Roseobacteraceae</taxon>
        <taxon>Pacificibacter</taxon>
    </lineage>
</organism>
<keyword evidence="7" id="KW-1185">Reference proteome</keyword>
<keyword evidence="3" id="KW-0378">Hydrolase</keyword>
<protein>
    <recommendedName>
        <fullName evidence="2">N-acetylmuramoyl-L-alanine amidase</fullName>
        <ecNumber evidence="2">3.5.1.28</ecNumber>
    </recommendedName>
</protein>
<dbReference type="RefSeq" id="WP_246002202.1">
    <property type="nucleotide sequence ID" value="NZ_RKQK01000001.1"/>
</dbReference>
<dbReference type="InterPro" id="IPR002508">
    <property type="entry name" value="MurNAc-LAA_cat"/>
</dbReference>
<dbReference type="CDD" id="cd02696">
    <property type="entry name" value="MurNAc-LAA"/>
    <property type="match status" value="1"/>
</dbReference>
<dbReference type="AlphaFoldDB" id="A0A3N4V3P6"/>
<dbReference type="EC" id="3.5.1.28" evidence="2"/>
<proteinExistence type="predicted"/>
<dbReference type="Pfam" id="PF01520">
    <property type="entry name" value="Amidase_3"/>
    <property type="match status" value="1"/>
</dbReference>
<keyword evidence="4" id="KW-0732">Signal</keyword>
<dbReference type="GO" id="GO:0008745">
    <property type="term" value="F:N-acetylmuramoyl-L-alanine amidase activity"/>
    <property type="evidence" value="ECO:0007669"/>
    <property type="project" value="UniProtKB-EC"/>
</dbReference>
<dbReference type="Gene3D" id="2.60.40.3500">
    <property type="match status" value="1"/>
</dbReference>
<dbReference type="GO" id="GO:0030288">
    <property type="term" value="C:outer membrane-bounded periplasmic space"/>
    <property type="evidence" value="ECO:0007669"/>
    <property type="project" value="TreeGrafter"/>
</dbReference>
<dbReference type="Gene3D" id="3.40.630.40">
    <property type="entry name" value="Zn-dependent exopeptidases"/>
    <property type="match status" value="1"/>
</dbReference>
<evidence type="ECO:0000256" key="2">
    <source>
        <dbReference type="ARBA" id="ARBA00011901"/>
    </source>
</evidence>
<name>A0A3N4V3P6_9RHOB</name>
<dbReference type="Pfam" id="PF11741">
    <property type="entry name" value="AMIN"/>
    <property type="match status" value="1"/>
</dbReference>
<evidence type="ECO:0000256" key="1">
    <source>
        <dbReference type="ARBA" id="ARBA00001561"/>
    </source>
</evidence>
<evidence type="ECO:0000256" key="4">
    <source>
        <dbReference type="SAM" id="SignalP"/>
    </source>
</evidence>
<dbReference type="Proteomes" id="UP000269689">
    <property type="component" value="Unassembled WGS sequence"/>
</dbReference>
<comment type="catalytic activity">
    <reaction evidence="1">
        <text>Hydrolyzes the link between N-acetylmuramoyl residues and L-amino acid residues in certain cell-wall glycopeptides.</text>
        <dbReference type="EC" id="3.5.1.28"/>
    </reaction>
</comment>
<dbReference type="SUPFAM" id="SSF53187">
    <property type="entry name" value="Zn-dependent exopeptidases"/>
    <property type="match status" value="1"/>
</dbReference>